<evidence type="ECO:0000259" key="1">
    <source>
        <dbReference type="Pfam" id="PF04993"/>
    </source>
</evidence>
<dbReference type="PANTHER" id="PTHR36121">
    <property type="entry name" value="PROTEIN SXY"/>
    <property type="match status" value="1"/>
</dbReference>
<accession>A0A7L9RTF2</accession>
<gene>
    <name evidence="2" type="ORF">CPBP_00674</name>
</gene>
<dbReference type="SUPFAM" id="SSF159894">
    <property type="entry name" value="YgaC/TfoX-N like"/>
    <property type="match status" value="1"/>
</dbReference>
<dbReference type="InterPro" id="IPR007076">
    <property type="entry name" value="TfoX_N"/>
</dbReference>
<dbReference type="RefSeq" id="WP_350331462.1">
    <property type="nucleotide sequence ID" value="NZ_CP054719.1"/>
</dbReference>
<dbReference type="AlphaFoldDB" id="A0A7L9RTF2"/>
<dbReference type="Pfam" id="PF04993">
    <property type="entry name" value="TfoX_N"/>
    <property type="match status" value="1"/>
</dbReference>
<dbReference type="PANTHER" id="PTHR36121:SF1">
    <property type="entry name" value="PROTEIN SXY"/>
    <property type="match status" value="1"/>
</dbReference>
<organism evidence="2 3">
    <name type="scientific">Candidatus Bodocaedibacter vickermanii</name>
    <dbReference type="NCBI Taxonomy" id="2741701"/>
    <lineage>
        <taxon>Bacteria</taxon>
        <taxon>Pseudomonadati</taxon>
        <taxon>Pseudomonadota</taxon>
        <taxon>Alphaproteobacteria</taxon>
        <taxon>Holosporales</taxon>
        <taxon>Candidatus Paracaedibacteraceae</taxon>
        <taxon>Candidatus Bodocaedibacter</taxon>
    </lineage>
</organism>
<sequence length="123" mass="14100">MIFTINNVINALSPFGDITARRMFGGYGIYKNGIIIALMDEDEVYFKSIPATEPLYQSFDSYPFVYEGQRRPVKMSYWHVPQTIFNDPILLEKWVETAYHSALAAKAKNPPKRTKRIVSTTTS</sequence>
<protein>
    <recommendedName>
        <fullName evidence="1">TfoX N-terminal domain-containing protein</fullName>
    </recommendedName>
</protein>
<proteinExistence type="predicted"/>
<dbReference type="EMBL" id="CP054719">
    <property type="protein sequence ID" value="QOL19903.1"/>
    <property type="molecule type" value="Genomic_DNA"/>
</dbReference>
<keyword evidence="3" id="KW-1185">Reference proteome</keyword>
<dbReference type="KEGG" id="pbal:CPBP_00674"/>
<dbReference type="Gene3D" id="3.30.1460.30">
    <property type="entry name" value="YgaC/TfoX-N like chaperone"/>
    <property type="match status" value="1"/>
</dbReference>
<name>A0A7L9RTF2_9PROT</name>
<evidence type="ECO:0000313" key="3">
    <source>
        <dbReference type="Proteomes" id="UP000594001"/>
    </source>
</evidence>
<reference evidence="2 3" key="1">
    <citation type="submission" date="2020-06" db="EMBL/GenBank/DDBJ databases">
        <title>The endosymbiont of the kinetoplastid Bodo saltans is a Paracaedibacter-like alpha-proteobacterium possessing a putative toxin-antitoxin system.</title>
        <authorList>
            <person name="Midha S."/>
            <person name="Rigden D.J."/>
            <person name="Siozios S."/>
            <person name="Hurst G.D.D."/>
            <person name="Jackson A.P."/>
        </authorList>
    </citation>
    <scope>NUCLEOTIDE SEQUENCE [LARGE SCALE GENOMIC DNA]</scope>
    <source>
        <strain evidence="2">Lake Konstanz</strain>
    </source>
</reference>
<dbReference type="InterPro" id="IPR047525">
    <property type="entry name" value="TfoX-like"/>
</dbReference>
<dbReference type="Proteomes" id="UP000594001">
    <property type="component" value="Chromosome"/>
</dbReference>
<evidence type="ECO:0000313" key="2">
    <source>
        <dbReference type="EMBL" id="QOL19903.1"/>
    </source>
</evidence>
<feature type="domain" description="TfoX N-terminal" evidence="1">
    <location>
        <begin position="11"/>
        <end position="101"/>
    </location>
</feature>